<evidence type="ECO:0000259" key="1">
    <source>
        <dbReference type="PROSITE" id="PS50943"/>
    </source>
</evidence>
<dbReference type="SUPFAM" id="SSF47413">
    <property type="entry name" value="lambda repressor-like DNA-binding domains"/>
    <property type="match status" value="1"/>
</dbReference>
<organism evidence="2 3">
    <name type="scientific">Actinomadura craniellae</name>
    <dbReference type="NCBI Taxonomy" id="2231787"/>
    <lineage>
        <taxon>Bacteria</taxon>
        <taxon>Bacillati</taxon>
        <taxon>Actinomycetota</taxon>
        <taxon>Actinomycetes</taxon>
        <taxon>Streptosporangiales</taxon>
        <taxon>Thermomonosporaceae</taxon>
        <taxon>Actinomadura</taxon>
    </lineage>
</organism>
<proteinExistence type="predicted"/>
<reference evidence="2 3" key="1">
    <citation type="submission" date="2018-06" db="EMBL/GenBank/DDBJ databases">
        <title>Actinomadura craniellae sp. nov. isolated from marine sponge Craniella sp.</title>
        <authorList>
            <person name="Li L."/>
            <person name="Xu Q.H."/>
            <person name="Lin H.W."/>
            <person name="Lu Y.H."/>
        </authorList>
    </citation>
    <scope>NUCLEOTIDE SEQUENCE [LARGE SCALE GENOMIC DNA]</scope>
    <source>
        <strain evidence="2 3">LHW63021</strain>
    </source>
</reference>
<dbReference type="OrthoDB" id="5177725at2"/>
<dbReference type="CDD" id="cd00093">
    <property type="entry name" value="HTH_XRE"/>
    <property type="match status" value="1"/>
</dbReference>
<gene>
    <name evidence="2" type="ORF">DPM19_32685</name>
</gene>
<dbReference type="PROSITE" id="PS50943">
    <property type="entry name" value="HTH_CROC1"/>
    <property type="match status" value="1"/>
</dbReference>
<dbReference type="AlphaFoldDB" id="A0A365GW70"/>
<dbReference type="SMART" id="SM00530">
    <property type="entry name" value="HTH_XRE"/>
    <property type="match status" value="1"/>
</dbReference>
<evidence type="ECO:0000313" key="2">
    <source>
        <dbReference type="EMBL" id="RAY11061.1"/>
    </source>
</evidence>
<keyword evidence="3" id="KW-1185">Reference proteome</keyword>
<sequence>MAVVSSPTTRGRRLAFELRRLREQTGLTPTQAARQLGWSLSKLTRIEKAQTQPKSTDITAALALYGADSATHASLVQLGKDSWRRGWWTAYADVFAGSIVALEDEAAQITAWEPQLIPGLLQTEDYAREIMNLRNEDPAATHRRIVARMNRGMLLRRPNAPRFHATLDESVLRRNIGGTKVMRKQLTALLEAADRPNITIQVVPFDAGAHLGIEGAMELLCFADDAELDVAYAEGPMGDIYLESTEEVTRIRLALKSVHDTALPPDESLRLIATLTGR</sequence>
<accession>A0A365GW70</accession>
<dbReference type="InterPro" id="IPR043917">
    <property type="entry name" value="DUF5753"/>
</dbReference>
<protein>
    <submittedName>
        <fullName evidence="2">Transcriptional regulator</fullName>
    </submittedName>
</protein>
<evidence type="ECO:0000313" key="3">
    <source>
        <dbReference type="Proteomes" id="UP000251891"/>
    </source>
</evidence>
<dbReference type="Proteomes" id="UP000251891">
    <property type="component" value="Unassembled WGS sequence"/>
</dbReference>
<name>A0A365GW70_9ACTN</name>
<dbReference type="GO" id="GO:0003677">
    <property type="term" value="F:DNA binding"/>
    <property type="evidence" value="ECO:0007669"/>
    <property type="project" value="InterPro"/>
</dbReference>
<dbReference type="Pfam" id="PF19054">
    <property type="entry name" value="DUF5753"/>
    <property type="match status" value="1"/>
</dbReference>
<feature type="domain" description="HTH cro/C1-type" evidence="1">
    <location>
        <begin position="18"/>
        <end position="72"/>
    </location>
</feature>
<dbReference type="RefSeq" id="WP_111871961.1">
    <property type="nucleotide sequence ID" value="NZ_QLYX01000022.1"/>
</dbReference>
<dbReference type="InterPro" id="IPR010982">
    <property type="entry name" value="Lambda_DNA-bd_dom_sf"/>
</dbReference>
<dbReference type="InterPro" id="IPR001387">
    <property type="entry name" value="Cro/C1-type_HTH"/>
</dbReference>
<dbReference type="Gene3D" id="1.10.260.40">
    <property type="entry name" value="lambda repressor-like DNA-binding domains"/>
    <property type="match status" value="1"/>
</dbReference>
<comment type="caution">
    <text evidence="2">The sequence shown here is derived from an EMBL/GenBank/DDBJ whole genome shotgun (WGS) entry which is preliminary data.</text>
</comment>
<dbReference type="EMBL" id="QLYX01000022">
    <property type="protein sequence ID" value="RAY11061.1"/>
    <property type="molecule type" value="Genomic_DNA"/>
</dbReference>
<dbReference type="Pfam" id="PF13560">
    <property type="entry name" value="HTH_31"/>
    <property type="match status" value="1"/>
</dbReference>